<dbReference type="SUPFAM" id="SSF53850">
    <property type="entry name" value="Periplasmic binding protein-like II"/>
    <property type="match status" value="1"/>
</dbReference>
<dbReference type="Gene3D" id="3.40.190.10">
    <property type="entry name" value="Periplasmic binding protein-like II"/>
    <property type="match status" value="2"/>
</dbReference>
<keyword evidence="3" id="KW-0238">DNA-binding</keyword>
<evidence type="ECO:0000313" key="7">
    <source>
        <dbReference type="Proteomes" id="UP000371041"/>
    </source>
</evidence>
<dbReference type="InterPro" id="IPR005119">
    <property type="entry name" value="LysR_subst-bd"/>
</dbReference>
<comment type="similarity">
    <text evidence="1">Belongs to the LysR transcriptional regulatory family.</text>
</comment>
<dbReference type="Proteomes" id="UP000371041">
    <property type="component" value="Chromosome"/>
</dbReference>
<dbReference type="SUPFAM" id="SSF46785">
    <property type="entry name" value="Winged helix' DNA-binding domain"/>
    <property type="match status" value="1"/>
</dbReference>
<dbReference type="Pfam" id="PF00126">
    <property type="entry name" value="HTH_1"/>
    <property type="match status" value="1"/>
</dbReference>
<dbReference type="Gene3D" id="1.10.10.10">
    <property type="entry name" value="Winged helix-like DNA-binding domain superfamily/Winged helix DNA-binding domain"/>
    <property type="match status" value="1"/>
</dbReference>
<protein>
    <submittedName>
        <fullName evidence="6">LysR family transcriptional regulator</fullName>
    </submittedName>
</protein>
<dbReference type="RefSeq" id="WP_154078882.1">
    <property type="nucleotide sequence ID" value="NZ_CP045929.1"/>
</dbReference>
<name>A0A5Q3QCM5_9PSEU</name>
<dbReference type="KEGG" id="sace:GIY23_15390"/>
<dbReference type="PANTHER" id="PTHR30346">
    <property type="entry name" value="TRANSCRIPTIONAL DUAL REGULATOR HCAR-RELATED"/>
    <property type="match status" value="1"/>
</dbReference>
<dbReference type="InterPro" id="IPR036388">
    <property type="entry name" value="WH-like_DNA-bd_sf"/>
</dbReference>
<evidence type="ECO:0000256" key="2">
    <source>
        <dbReference type="ARBA" id="ARBA00023015"/>
    </source>
</evidence>
<evidence type="ECO:0000256" key="1">
    <source>
        <dbReference type="ARBA" id="ARBA00009437"/>
    </source>
</evidence>
<dbReference type="InterPro" id="IPR036390">
    <property type="entry name" value="WH_DNA-bd_sf"/>
</dbReference>
<dbReference type="CDD" id="cd08423">
    <property type="entry name" value="PBP2_LTTR_like_6"/>
    <property type="match status" value="1"/>
</dbReference>
<evidence type="ECO:0000259" key="5">
    <source>
        <dbReference type="PROSITE" id="PS50931"/>
    </source>
</evidence>
<gene>
    <name evidence="6" type="ORF">GIY23_15390</name>
</gene>
<proteinExistence type="inferred from homology"/>
<dbReference type="GO" id="GO:0003677">
    <property type="term" value="F:DNA binding"/>
    <property type="evidence" value="ECO:0007669"/>
    <property type="project" value="UniProtKB-KW"/>
</dbReference>
<keyword evidence="4" id="KW-0804">Transcription</keyword>
<dbReference type="PROSITE" id="PS50931">
    <property type="entry name" value="HTH_LYSR"/>
    <property type="match status" value="1"/>
</dbReference>
<reference evidence="7" key="1">
    <citation type="submission" date="2019-11" db="EMBL/GenBank/DDBJ databases">
        <title>The complete genome sequence of Saccharopolyspora sp. E2A.</title>
        <authorList>
            <person name="Zhang G."/>
        </authorList>
    </citation>
    <scope>NUCLEOTIDE SEQUENCE [LARGE SCALE GENOMIC DNA]</scope>
    <source>
        <strain evidence="7">E2A</strain>
    </source>
</reference>
<feature type="domain" description="HTH lysR-type" evidence="5">
    <location>
        <begin position="1"/>
        <end position="58"/>
    </location>
</feature>
<dbReference type="PANTHER" id="PTHR30346:SF29">
    <property type="entry name" value="LYSR SUBSTRATE-BINDING"/>
    <property type="match status" value="1"/>
</dbReference>
<organism evidence="6 7">
    <name type="scientific">Allosaccharopolyspora coralli</name>
    <dbReference type="NCBI Taxonomy" id="2665642"/>
    <lineage>
        <taxon>Bacteria</taxon>
        <taxon>Bacillati</taxon>
        <taxon>Actinomycetota</taxon>
        <taxon>Actinomycetes</taxon>
        <taxon>Pseudonocardiales</taxon>
        <taxon>Pseudonocardiaceae</taxon>
        <taxon>Allosaccharopolyspora</taxon>
    </lineage>
</organism>
<evidence type="ECO:0000256" key="4">
    <source>
        <dbReference type="ARBA" id="ARBA00023163"/>
    </source>
</evidence>
<evidence type="ECO:0000256" key="3">
    <source>
        <dbReference type="ARBA" id="ARBA00023125"/>
    </source>
</evidence>
<dbReference type="EMBL" id="CP045929">
    <property type="protein sequence ID" value="QGK72318.1"/>
    <property type="molecule type" value="Genomic_DNA"/>
</dbReference>
<dbReference type="GO" id="GO:0003700">
    <property type="term" value="F:DNA-binding transcription factor activity"/>
    <property type="evidence" value="ECO:0007669"/>
    <property type="project" value="InterPro"/>
</dbReference>
<dbReference type="InterPro" id="IPR000847">
    <property type="entry name" value="LysR_HTH_N"/>
</dbReference>
<accession>A0A5Q3QCM5</accession>
<keyword evidence="7" id="KW-1185">Reference proteome</keyword>
<dbReference type="Pfam" id="PF03466">
    <property type="entry name" value="LysR_substrate"/>
    <property type="match status" value="1"/>
</dbReference>
<sequence>MIDPKLRVLQLVAHHGTVTAAAQALHYTPSAVSHQLRQLAADLDVELVVQSGRGIRLTAAAATVLRHTEILQAQVERARAELATTTDDTNGSFTLCGFSTAAMHLLPPAAAALRDQHSNLTVRVIEAEPSRCFDLLLAGDADLALLIATAETPPGSDTRFDQRPLLDDPLDLVVPDGHRLTTQRTVTLADAADESWIVGRPGSTYHHLVLTACMAAGFTPNIAHYADEWDTGTALVAHGFGIILVPRLARLHEGWPVTRLPLHGEPAPARRILAATRLGSREHPAVTTALNTITSTAGSLLPSPRPGGRKE</sequence>
<dbReference type="GO" id="GO:0032993">
    <property type="term" value="C:protein-DNA complex"/>
    <property type="evidence" value="ECO:0007669"/>
    <property type="project" value="TreeGrafter"/>
</dbReference>
<dbReference type="AlphaFoldDB" id="A0A5Q3QCM5"/>
<keyword evidence="2" id="KW-0805">Transcription regulation</keyword>
<evidence type="ECO:0000313" key="6">
    <source>
        <dbReference type="EMBL" id="QGK72318.1"/>
    </source>
</evidence>